<dbReference type="Gene3D" id="3.90.930.1">
    <property type="match status" value="1"/>
</dbReference>
<protein>
    <submittedName>
        <fullName evidence="1">DUF4176 domain-containing protein</fullName>
    </submittedName>
</protein>
<dbReference type="AlphaFoldDB" id="A0A9D0YY91"/>
<dbReference type="EMBL" id="DVFU01000035">
    <property type="protein sequence ID" value="HIQ64451.1"/>
    <property type="molecule type" value="Genomic_DNA"/>
</dbReference>
<dbReference type="SUPFAM" id="SSF69360">
    <property type="entry name" value="Cell wall binding repeat"/>
    <property type="match status" value="1"/>
</dbReference>
<dbReference type="Proteomes" id="UP000886725">
    <property type="component" value="Unassembled WGS sequence"/>
</dbReference>
<evidence type="ECO:0000313" key="1">
    <source>
        <dbReference type="EMBL" id="HIQ64451.1"/>
    </source>
</evidence>
<name>A0A9D0YY91_9FIRM</name>
<proteinExistence type="predicted"/>
<reference evidence="1" key="1">
    <citation type="submission" date="2020-10" db="EMBL/GenBank/DDBJ databases">
        <authorList>
            <person name="Gilroy R."/>
        </authorList>
    </citation>
    <scope>NUCLEOTIDE SEQUENCE</scope>
    <source>
        <strain evidence="1">CHK165-10780</strain>
    </source>
</reference>
<gene>
    <name evidence="1" type="ORF">IAC85_01805</name>
</gene>
<dbReference type="Pfam" id="PF13780">
    <property type="entry name" value="DUF4176"/>
    <property type="match status" value="1"/>
</dbReference>
<reference evidence="1" key="2">
    <citation type="journal article" date="2021" name="PeerJ">
        <title>Extensive microbial diversity within the chicken gut microbiome revealed by metagenomics and culture.</title>
        <authorList>
            <person name="Gilroy R."/>
            <person name="Ravi A."/>
            <person name="Getino M."/>
            <person name="Pursley I."/>
            <person name="Horton D.L."/>
            <person name="Alikhan N.F."/>
            <person name="Baker D."/>
            <person name="Gharbi K."/>
            <person name="Hall N."/>
            <person name="Watson M."/>
            <person name="Adriaenssens E.M."/>
            <person name="Foster-Nyarko E."/>
            <person name="Jarju S."/>
            <person name="Secka A."/>
            <person name="Antonio M."/>
            <person name="Oren A."/>
            <person name="Chaudhuri R.R."/>
            <person name="La Ragione R."/>
            <person name="Hildebrand F."/>
            <person name="Pallen M.J."/>
        </authorList>
    </citation>
    <scope>NUCLEOTIDE SEQUENCE</scope>
    <source>
        <strain evidence="1">CHK165-10780</strain>
    </source>
</reference>
<accession>A0A9D0YY91</accession>
<evidence type="ECO:0000313" key="2">
    <source>
        <dbReference type="Proteomes" id="UP000886725"/>
    </source>
</evidence>
<organism evidence="1 2">
    <name type="scientific">Candidatus Faecenecus gallistercoris</name>
    <dbReference type="NCBI Taxonomy" id="2840793"/>
    <lineage>
        <taxon>Bacteria</taxon>
        <taxon>Bacillati</taxon>
        <taxon>Bacillota</taxon>
        <taxon>Bacillota incertae sedis</taxon>
        <taxon>Candidatus Faecenecus</taxon>
    </lineage>
</organism>
<comment type="caution">
    <text evidence="1">The sequence shown here is derived from an EMBL/GenBank/DDBJ whole genome shotgun (WGS) entry which is preliminary data.</text>
</comment>
<sequence>MQNQFLPIGSICTLVNNNKKVMIIGYNPQTYNGTIRSADYLGCTYPEGFLLPSMMTTFMESEISKVDFMGYKDDAYAQFVKSVSKETAPIEIPKREKEETIAPADKETAPTYQFDENGVVIVDPFASNLTPSEARPADYKFDAVADAKYAFDEDGMVIADHTVNENTASKPNASPSKSPYKFDANGVIIEDNSVVSEQTASAIANNQYKFDENGVIIEDNTVKTDNTNSTQSTPYEFDEDGMVIADRTAQAITNNQYKFDENGVVIEDNSSNNQMPKPNAGAMYEFDADGVIVADHSTNQENSQTVPEIKTEDIVPKYRFDENGVIIDDLTVEPQKETKSPFEFDENGVIIADNTVPA</sequence>
<dbReference type="InterPro" id="IPR025233">
    <property type="entry name" value="DUF4176"/>
</dbReference>